<protein>
    <submittedName>
        <fullName evidence="2">Uncharacterized protein</fullName>
    </submittedName>
</protein>
<keyword evidence="3" id="KW-1185">Reference proteome</keyword>
<evidence type="ECO:0000313" key="2">
    <source>
        <dbReference type="EMBL" id="GAA4887051.1"/>
    </source>
</evidence>
<comment type="caution">
    <text evidence="2">The sequence shown here is derived from an EMBL/GenBank/DDBJ whole genome shotgun (WGS) entry which is preliminary data.</text>
</comment>
<keyword evidence="1" id="KW-0472">Membrane</keyword>
<name>A0ABP9EVV5_9GAMM</name>
<reference evidence="3" key="1">
    <citation type="journal article" date="2019" name="Int. J. Syst. Evol. Microbiol.">
        <title>The Global Catalogue of Microorganisms (GCM) 10K type strain sequencing project: providing services to taxonomists for standard genome sequencing and annotation.</title>
        <authorList>
            <consortium name="The Broad Institute Genomics Platform"/>
            <consortium name="The Broad Institute Genome Sequencing Center for Infectious Disease"/>
            <person name="Wu L."/>
            <person name="Ma J."/>
        </authorList>
    </citation>
    <scope>NUCLEOTIDE SEQUENCE [LARGE SCALE GENOMIC DNA]</scope>
    <source>
        <strain evidence="3">JCM 18401</strain>
    </source>
</reference>
<organism evidence="2 3">
    <name type="scientific">Ferrimonas pelagia</name>
    <dbReference type="NCBI Taxonomy" id="1177826"/>
    <lineage>
        <taxon>Bacteria</taxon>
        <taxon>Pseudomonadati</taxon>
        <taxon>Pseudomonadota</taxon>
        <taxon>Gammaproteobacteria</taxon>
        <taxon>Alteromonadales</taxon>
        <taxon>Ferrimonadaceae</taxon>
        <taxon>Ferrimonas</taxon>
    </lineage>
</organism>
<proteinExistence type="predicted"/>
<accession>A0ABP9EVV5</accession>
<feature type="transmembrane region" description="Helical" evidence="1">
    <location>
        <begin position="90"/>
        <end position="111"/>
    </location>
</feature>
<feature type="transmembrane region" description="Helical" evidence="1">
    <location>
        <begin position="12"/>
        <end position="33"/>
    </location>
</feature>
<dbReference type="Proteomes" id="UP001499988">
    <property type="component" value="Unassembled WGS sequence"/>
</dbReference>
<evidence type="ECO:0000256" key="1">
    <source>
        <dbReference type="SAM" id="Phobius"/>
    </source>
</evidence>
<gene>
    <name evidence="2" type="ORF">GCM10023333_20610</name>
</gene>
<sequence length="121" mass="13919">MIDRIRTLSLRLIRLKPICTGMALVSSLVFGYVVLFEADASKDIYLIPSVMLLLWSLLSLSLLSSFPYVPPTPTGDVRLIKRLKIRLIRLLYHIASWLFLALSMTTLWLSLRLLNVWRVAF</sequence>
<feature type="transmembrane region" description="Helical" evidence="1">
    <location>
        <begin position="45"/>
        <end position="69"/>
    </location>
</feature>
<evidence type="ECO:0000313" key="3">
    <source>
        <dbReference type="Proteomes" id="UP001499988"/>
    </source>
</evidence>
<keyword evidence="1" id="KW-0812">Transmembrane</keyword>
<keyword evidence="1" id="KW-1133">Transmembrane helix</keyword>
<dbReference type="RefSeq" id="WP_345335298.1">
    <property type="nucleotide sequence ID" value="NZ_BAABJZ010000069.1"/>
</dbReference>
<dbReference type="EMBL" id="BAABJZ010000069">
    <property type="protein sequence ID" value="GAA4887051.1"/>
    <property type="molecule type" value="Genomic_DNA"/>
</dbReference>